<dbReference type="GO" id="GO:0005634">
    <property type="term" value="C:nucleus"/>
    <property type="evidence" value="ECO:0007669"/>
    <property type="project" value="UniProtKB-SubCell"/>
</dbReference>
<keyword evidence="2" id="KW-0479">Metal-binding</keyword>
<feature type="compositionally biased region" description="Low complexity" evidence="8">
    <location>
        <begin position="50"/>
        <end position="62"/>
    </location>
</feature>
<accession>A0A0R3RXL6</accession>
<dbReference type="Proteomes" id="UP000050640">
    <property type="component" value="Unplaced"/>
</dbReference>
<keyword evidence="10" id="KW-1185">Reference proteome</keyword>
<evidence type="ECO:0000256" key="5">
    <source>
        <dbReference type="ARBA" id="ARBA00022833"/>
    </source>
</evidence>
<keyword evidence="3" id="KW-0677">Repeat</keyword>
<dbReference type="PANTHER" id="PTHR24388">
    <property type="entry name" value="ZINC FINGER PROTEIN"/>
    <property type="match status" value="1"/>
</dbReference>
<dbReference type="AlphaFoldDB" id="A0A0R3RXL6"/>
<name>A0A0R3RXL6_9BILA</name>
<keyword evidence="6" id="KW-0539">Nucleus</keyword>
<dbReference type="InterPro" id="IPR050527">
    <property type="entry name" value="Snail/Krueppel_Znf"/>
</dbReference>
<dbReference type="InterPro" id="IPR036236">
    <property type="entry name" value="Znf_C2H2_sf"/>
</dbReference>
<feature type="compositionally biased region" description="Polar residues" evidence="8">
    <location>
        <begin position="40"/>
        <end position="49"/>
    </location>
</feature>
<dbReference type="InterPro" id="IPR013087">
    <property type="entry name" value="Znf_C2H2_type"/>
</dbReference>
<evidence type="ECO:0000256" key="8">
    <source>
        <dbReference type="SAM" id="MobiDB-lite"/>
    </source>
</evidence>
<dbReference type="PROSITE" id="PS50157">
    <property type="entry name" value="ZINC_FINGER_C2H2_2"/>
    <property type="match status" value="1"/>
</dbReference>
<protein>
    <submittedName>
        <fullName evidence="11">C2H2-type domain-containing protein</fullName>
    </submittedName>
</protein>
<comment type="subcellular location">
    <subcellularLocation>
        <location evidence="1">Nucleus</location>
    </subcellularLocation>
</comment>
<dbReference type="SUPFAM" id="SSF57667">
    <property type="entry name" value="beta-beta-alpha zinc fingers"/>
    <property type="match status" value="2"/>
</dbReference>
<dbReference type="GO" id="GO:0000981">
    <property type="term" value="F:DNA-binding transcription factor activity, RNA polymerase II-specific"/>
    <property type="evidence" value="ECO:0007669"/>
    <property type="project" value="TreeGrafter"/>
</dbReference>
<dbReference type="Gene3D" id="3.30.160.60">
    <property type="entry name" value="Classic Zinc Finger"/>
    <property type="match status" value="1"/>
</dbReference>
<organism evidence="10 11">
    <name type="scientific">Elaeophora elaphi</name>
    <dbReference type="NCBI Taxonomy" id="1147741"/>
    <lineage>
        <taxon>Eukaryota</taxon>
        <taxon>Metazoa</taxon>
        <taxon>Ecdysozoa</taxon>
        <taxon>Nematoda</taxon>
        <taxon>Chromadorea</taxon>
        <taxon>Rhabditida</taxon>
        <taxon>Spirurina</taxon>
        <taxon>Spiruromorpha</taxon>
        <taxon>Filarioidea</taxon>
        <taxon>Onchocercidae</taxon>
        <taxon>Elaeophora</taxon>
    </lineage>
</organism>
<keyword evidence="4 7" id="KW-0863">Zinc-finger</keyword>
<dbReference type="SMART" id="SM00355">
    <property type="entry name" value="ZnF_C2H2"/>
    <property type="match status" value="2"/>
</dbReference>
<dbReference type="PROSITE" id="PS00028">
    <property type="entry name" value="ZINC_FINGER_C2H2_1"/>
    <property type="match status" value="2"/>
</dbReference>
<dbReference type="GO" id="GO:0000978">
    <property type="term" value="F:RNA polymerase II cis-regulatory region sequence-specific DNA binding"/>
    <property type="evidence" value="ECO:0007669"/>
    <property type="project" value="TreeGrafter"/>
</dbReference>
<dbReference type="WBParaSite" id="EEL_0000697001-mRNA-1">
    <property type="protein sequence ID" value="EEL_0000697001-mRNA-1"/>
    <property type="gene ID" value="EEL_0000697001"/>
</dbReference>
<evidence type="ECO:0000256" key="4">
    <source>
        <dbReference type="ARBA" id="ARBA00022771"/>
    </source>
</evidence>
<evidence type="ECO:0000313" key="10">
    <source>
        <dbReference type="Proteomes" id="UP000050640"/>
    </source>
</evidence>
<dbReference type="PANTHER" id="PTHR24388:SF54">
    <property type="entry name" value="PROTEIN ESCARGOT"/>
    <property type="match status" value="1"/>
</dbReference>
<sequence length="205" mass="23842">MQQDGMTTDNDSEGIRYVIIDENLENGETSDSYSFTVSGSTVYHQNSSPQPQNCHLQEQEQQQQRDQQILRYDCAFQNESPTSLWADNPFSMPVSNNTHYLARCSVCDALFDLEEYLNHTKNCRLEKCYKCDVCGKEYNKEHNLKLHQLGQHDKAVVENDKYICSFCPKKYARLAAYYAHLQIHGLNDSLICTFCKEEFDFQVLY</sequence>
<evidence type="ECO:0000313" key="11">
    <source>
        <dbReference type="WBParaSite" id="EEL_0000697001-mRNA-1"/>
    </source>
</evidence>
<dbReference type="STRING" id="1147741.A0A0R3RXL6"/>
<evidence type="ECO:0000256" key="1">
    <source>
        <dbReference type="ARBA" id="ARBA00004123"/>
    </source>
</evidence>
<feature type="domain" description="C2H2-type" evidence="9">
    <location>
        <begin position="129"/>
        <end position="152"/>
    </location>
</feature>
<evidence type="ECO:0000256" key="7">
    <source>
        <dbReference type="PROSITE-ProRule" id="PRU00042"/>
    </source>
</evidence>
<evidence type="ECO:0000256" key="2">
    <source>
        <dbReference type="ARBA" id="ARBA00022723"/>
    </source>
</evidence>
<reference evidence="11" key="1">
    <citation type="submission" date="2017-02" db="UniProtKB">
        <authorList>
            <consortium name="WormBaseParasite"/>
        </authorList>
    </citation>
    <scope>IDENTIFICATION</scope>
</reference>
<keyword evidence="5" id="KW-0862">Zinc</keyword>
<evidence type="ECO:0000256" key="3">
    <source>
        <dbReference type="ARBA" id="ARBA00022737"/>
    </source>
</evidence>
<dbReference type="Pfam" id="PF00096">
    <property type="entry name" value="zf-C2H2"/>
    <property type="match status" value="2"/>
</dbReference>
<evidence type="ECO:0000259" key="9">
    <source>
        <dbReference type="PROSITE" id="PS50157"/>
    </source>
</evidence>
<dbReference type="GO" id="GO:0008270">
    <property type="term" value="F:zinc ion binding"/>
    <property type="evidence" value="ECO:0007669"/>
    <property type="project" value="UniProtKB-KW"/>
</dbReference>
<feature type="region of interest" description="Disordered" evidence="8">
    <location>
        <begin position="40"/>
        <end position="62"/>
    </location>
</feature>
<proteinExistence type="predicted"/>
<evidence type="ECO:0000256" key="6">
    <source>
        <dbReference type="ARBA" id="ARBA00023242"/>
    </source>
</evidence>